<feature type="region of interest" description="Disordered" evidence="12">
    <location>
        <begin position="118"/>
        <end position="142"/>
    </location>
</feature>
<dbReference type="InterPro" id="IPR049733">
    <property type="entry name" value="CCDC61_N"/>
</dbReference>
<evidence type="ECO:0000256" key="9">
    <source>
        <dbReference type="ARBA" id="ARBA00041518"/>
    </source>
</evidence>
<dbReference type="GO" id="GO:0034451">
    <property type="term" value="C:centriolar satellite"/>
    <property type="evidence" value="ECO:0007669"/>
    <property type="project" value="UniProtKB-SubCell"/>
</dbReference>
<comment type="subcellular location">
    <subcellularLocation>
        <location evidence="1">Cytoplasm</location>
        <location evidence="1">Cytoskeleton</location>
        <location evidence="1">Cilium basal body</location>
    </subcellularLocation>
    <subcellularLocation>
        <location evidence="2">Cytoplasm</location>
        <location evidence="2">Cytoskeleton</location>
        <location evidence="2">Microtubule organizing center</location>
        <location evidence="2">Centrosome</location>
        <location evidence="2">Centriolar satellite</location>
    </subcellularLocation>
</comment>
<feature type="compositionally biased region" description="Low complexity" evidence="12">
    <location>
        <begin position="464"/>
        <end position="482"/>
    </location>
</feature>
<sequence>MRTAGVGPQFFRLGFEWQSSQPIDCKRGRGQERQYSIKGSRRKRRGNVWATGQRWKPISVLGGAGLANRIAGGAGRWLGRWSGGQRVRAEERRWVWHRELPGFAAGRGGALALPAQAPQRPWGASRPAGAPEVPVLDPTNPKPPVATGSPLATMEEPRCLQANCFFRGKEHSIQLSVSQAVLEVEVEERRSTKRWRGHFDAASVEDLTRKTGNFKQFGIFCSMLEAALMKSSEAVSLELLTYGDLEALRCCKVGVATRVPPSTSPLSSKRYLILVYCVEFDRIHYPLPLPYIGEADMAALRRLVQEQQDELAQLRDELRRAQQEVWRLEDERLRDKAWHQQEQRRMTKELTEVKAAEKMLRAHVKTLTAELAVCRKGRSTSATAAPGCPQDRRRSNSRDSRSSSQGRLPPRSPSPAGSRPPRFNPTAFVRSREQRRQEAELRRQKLPRGTVSSGDNCRRRGRRSSSAESLQSRRSAQSSGSEADTCPQRRRGLGGPSTRSPLSASSCNSTSVASHPNRGCKQHGKENLGTEPSATLSEIDARLQALQAYISTLGTHM</sequence>
<evidence type="ECO:0000313" key="13">
    <source>
        <dbReference type="Ensembl" id="ENSGALP00010036466.1"/>
    </source>
</evidence>
<dbReference type="PANTHER" id="PTHR22691">
    <property type="entry name" value="YEAST SPT2-RELATED"/>
    <property type="match status" value="1"/>
</dbReference>
<evidence type="ECO:0000256" key="1">
    <source>
        <dbReference type="ARBA" id="ARBA00004120"/>
    </source>
</evidence>
<feature type="coiled-coil region" evidence="11">
    <location>
        <begin position="297"/>
        <end position="331"/>
    </location>
</feature>
<keyword evidence="14" id="KW-1185">Reference proteome</keyword>
<evidence type="ECO:0000256" key="6">
    <source>
        <dbReference type="ARBA" id="ARBA00023273"/>
    </source>
</evidence>
<feature type="compositionally biased region" description="Basic and acidic residues" evidence="12">
    <location>
        <begin position="430"/>
        <end position="443"/>
    </location>
</feature>
<reference evidence="13" key="2">
    <citation type="submission" date="2025-08" db="UniProtKB">
        <authorList>
            <consortium name="Ensembl"/>
        </authorList>
    </citation>
    <scope>IDENTIFICATION</scope>
    <source>
        <strain evidence="13">broiler</strain>
    </source>
</reference>
<dbReference type="GO" id="GO:0036064">
    <property type="term" value="C:ciliary basal body"/>
    <property type="evidence" value="ECO:0000318"/>
    <property type="project" value="GO_Central"/>
</dbReference>
<reference evidence="13" key="3">
    <citation type="submission" date="2025-09" db="UniProtKB">
        <authorList>
            <consortium name="Ensembl"/>
        </authorList>
    </citation>
    <scope>IDENTIFICATION</scope>
    <source>
        <strain evidence="13">broiler</strain>
    </source>
</reference>
<comment type="similarity">
    <text evidence="7">Belongs to the CCDC61 family.</text>
</comment>
<keyword evidence="3" id="KW-0963">Cytoplasm</keyword>
<keyword evidence="6" id="KW-0966">Cell projection</keyword>
<evidence type="ECO:0000256" key="8">
    <source>
        <dbReference type="ARBA" id="ARBA00040683"/>
    </source>
</evidence>
<proteinExistence type="inferred from homology"/>
<dbReference type="CDD" id="cd22284">
    <property type="entry name" value="HD_CCDC61_N"/>
    <property type="match status" value="1"/>
</dbReference>
<dbReference type="PANTHER" id="PTHR22691:SF1">
    <property type="entry name" value="CENTROSOMAL PROTEIN CCDC61"/>
    <property type="match status" value="1"/>
</dbReference>
<reference evidence="13" key="1">
    <citation type="submission" date="2020-11" db="EMBL/GenBank/DDBJ databases">
        <title>Gallus gallus (Chicken) genome, bGalGal1, GRCg7b, maternal haplotype autosomes + Z &amp; W.</title>
        <authorList>
            <person name="Warren W."/>
            <person name="Formenti G."/>
            <person name="Fedrigo O."/>
            <person name="Haase B."/>
            <person name="Mountcastle J."/>
            <person name="Balacco J."/>
            <person name="Tracey A."/>
            <person name="Schneider V."/>
            <person name="Okimoto R."/>
            <person name="Cheng H."/>
            <person name="Hawken R."/>
            <person name="Howe K."/>
            <person name="Jarvis E.D."/>
        </authorList>
    </citation>
    <scope>NUCLEOTIDE SEQUENCE [LARGE SCALE GENOMIC DNA]</scope>
    <source>
        <strain evidence="13">Broiler</strain>
    </source>
</reference>
<protein>
    <recommendedName>
        <fullName evidence="8">Centrosomal protein CCDC61</fullName>
    </recommendedName>
    <alternativeName>
        <fullName evidence="9">Coiled-coil domain-containing protein 61</fullName>
    </alternativeName>
    <alternativeName>
        <fullName evidence="10">VFL3 homolog</fullName>
    </alternativeName>
</protein>
<evidence type="ECO:0000256" key="4">
    <source>
        <dbReference type="ARBA" id="ARBA00023054"/>
    </source>
</evidence>
<evidence type="ECO:0000256" key="12">
    <source>
        <dbReference type="SAM" id="MobiDB-lite"/>
    </source>
</evidence>
<keyword evidence="4 11" id="KW-0175">Coiled coil</keyword>
<evidence type="ECO:0000256" key="2">
    <source>
        <dbReference type="ARBA" id="ARBA00004607"/>
    </source>
</evidence>
<keyword evidence="5" id="KW-0206">Cytoskeleton</keyword>
<evidence type="ECO:0000256" key="10">
    <source>
        <dbReference type="ARBA" id="ARBA00042326"/>
    </source>
</evidence>
<feature type="compositionally biased region" description="Basic and acidic residues" evidence="12">
    <location>
        <begin position="390"/>
        <end position="401"/>
    </location>
</feature>
<evidence type="ECO:0000256" key="5">
    <source>
        <dbReference type="ARBA" id="ARBA00023212"/>
    </source>
</evidence>
<evidence type="ECO:0000256" key="11">
    <source>
        <dbReference type="SAM" id="Coils"/>
    </source>
</evidence>
<feature type="region of interest" description="Disordered" evidence="12">
    <location>
        <begin position="378"/>
        <end position="531"/>
    </location>
</feature>
<evidence type="ECO:0000256" key="3">
    <source>
        <dbReference type="ARBA" id="ARBA00022490"/>
    </source>
</evidence>
<evidence type="ECO:0000313" key="14">
    <source>
        <dbReference type="Proteomes" id="UP000000539"/>
    </source>
</evidence>
<dbReference type="Proteomes" id="UP000000539">
    <property type="component" value="Chromosome 9"/>
</dbReference>
<name>A0A8V0ZXQ6_CHICK</name>
<feature type="compositionally biased region" description="Low complexity" evidence="12">
    <location>
        <begin position="503"/>
        <end position="514"/>
    </location>
</feature>
<dbReference type="AlphaFoldDB" id="A0A8V0ZXQ6"/>
<dbReference type="Ensembl" id="ENSGALT00010059695.1">
    <property type="protein sequence ID" value="ENSGALP00010036466.1"/>
    <property type="gene ID" value="ENSGALG00010024471.1"/>
</dbReference>
<organism evidence="13 14">
    <name type="scientific">Gallus gallus</name>
    <name type="common">Chicken</name>
    <dbReference type="NCBI Taxonomy" id="9031"/>
    <lineage>
        <taxon>Eukaryota</taxon>
        <taxon>Metazoa</taxon>
        <taxon>Chordata</taxon>
        <taxon>Craniata</taxon>
        <taxon>Vertebrata</taxon>
        <taxon>Euteleostomi</taxon>
        <taxon>Archelosauria</taxon>
        <taxon>Archosauria</taxon>
        <taxon>Dinosauria</taxon>
        <taxon>Saurischia</taxon>
        <taxon>Theropoda</taxon>
        <taxon>Coelurosauria</taxon>
        <taxon>Aves</taxon>
        <taxon>Neognathae</taxon>
        <taxon>Galloanserae</taxon>
        <taxon>Galliformes</taxon>
        <taxon>Phasianidae</taxon>
        <taxon>Phasianinae</taxon>
        <taxon>Gallus</taxon>
    </lineage>
</organism>
<dbReference type="OrthoDB" id="568137at2759"/>
<dbReference type="GeneTree" id="ENSGT00940000154133"/>
<gene>
    <name evidence="13" type="primary">CCDC61</name>
</gene>
<accession>A0A8V0ZXQ6</accession>
<evidence type="ECO:0000256" key="7">
    <source>
        <dbReference type="ARBA" id="ARBA00038217"/>
    </source>
</evidence>
<dbReference type="FunCoup" id="A0A8V0ZXQ6">
    <property type="interactions" value="953"/>
</dbReference>